<dbReference type="EMBL" id="UINC01065553">
    <property type="protein sequence ID" value="SVB95344.1"/>
    <property type="molecule type" value="Genomic_DNA"/>
</dbReference>
<evidence type="ECO:0000313" key="2">
    <source>
        <dbReference type="EMBL" id="SVB95344.1"/>
    </source>
</evidence>
<organism evidence="2">
    <name type="scientific">marine metagenome</name>
    <dbReference type="NCBI Taxonomy" id="408172"/>
    <lineage>
        <taxon>unclassified sequences</taxon>
        <taxon>metagenomes</taxon>
        <taxon>ecological metagenomes</taxon>
    </lineage>
</organism>
<dbReference type="CDD" id="cd05483">
    <property type="entry name" value="retropepsin_like_bacteria"/>
    <property type="match status" value="1"/>
</dbReference>
<name>A0A382I6L2_9ZZZZ</name>
<dbReference type="Pfam" id="PF13511">
    <property type="entry name" value="DUF4124"/>
    <property type="match status" value="1"/>
</dbReference>
<accession>A0A382I6L2</accession>
<dbReference type="Gene3D" id="2.40.70.10">
    <property type="entry name" value="Acid Proteases"/>
    <property type="match status" value="1"/>
</dbReference>
<dbReference type="InterPro" id="IPR034122">
    <property type="entry name" value="Retropepsin-like_bacterial"/>
</dbReference>
<dbReference type="Pfam" id="PF13975">
    <property type="entry name" value="gag-asp_proteas"/>
    <property type="match status" value="1"/>
</dbReference>
<evidence type="ECO:0000259" key="1">
    <source>
        <dbReference type="Pfam" id="PF13511"/>
    </source>
</evidence>
<dbReference type="SUPFAM" id="SSF50630">
    <property type="entry name" value="Acid proteases"/>
    <property type="match status" value="1"/>
</dbReference>
<dbReference type="InterPro" id="IPR011969">
    <property type="entry name" value="Clan_AA_Asp_peptidase_C"/>
</dbReference>
<sequence>MPKAFYIVLSYLLIFLALLFSVNISDAAIFSWKDENGVTHFTNNSEKIPLKYRDRKIEGLRIIEEVPSKGSTSPNSKSDLSVTRLDYLREHKVPLIPVKSGNFIVDTTLNGKIKAKLMLDTGASLITITPEISKKLGIKVASNLPKIKMQTANGIVWNPLIALDKVKIGNVEVDTVEASIGEKMLGIDGLLGMSFLSNFRIEINRIESELILKPLAKPGEQVWGGMPALWWKSKFKYYNEQINGYKFKAMHTEAFGNTKKKELVKVVRFYEDLHKNLSFRASHFGLPKNYKLSK</sequence>
<feature type="domain" description="DUF4124" evidence="1">
    <location>
        <begin position="16"/>
        <end position="51"/>
    </location>
</feature>
<gene>
    <name evidence="2" type="ORF">METZ01_LOCUS248198</name>
</gene>
<dbReference type="AlphaFoldDB" id="A0A382I6L2"/>
<protein>
    <recommendedName>
        <fullName evidence="1">DUF4124 domain-containing protein</fullName>
    </recommendedName>
</protein>
<dbReference type="InterPro" id="IPR021109">
    <property type="entry name" value="Peptidase_aspartic_dom_sf"/>
</dbReference>
<proteinExistence type="predicted"/>
<dbReference type="InterPro" id="IPR025392">
    <property type="entry name" value="DUF4124"/>
</dbReference>
<reference evidence="2" key="1">
    <citation type="submission" date="2018-05" db="EMBL/GenBank/DDBJ databases">
        <authorList>
            <person name="Lanie J.A."/>
            <person name="Ng W.-L."/>
            <person name="Kazmierczak K.M."/>
            <person name="Andrzejewski T.M."/>
            <person name="Davidsen T.M."/>
            <person name="Wayne K.J."/>
            <person name="Tettelin H."/>
            <person name="Glass J.I."/>
            <person name="Rusch D."/>
            <person name="Podicherti R."/>
            <person name="Tsui H.-C.T."/>
            <person name="Winkler M.E."/>
        </authorList>
    </citation>
    <scope>NUCLEOTIDE SEQUENCE</scope>
</reference>
<dbReference type="NCBIfam" id="TIGR02281">
    <property type="entry name" value="clan_AA_DTGA"/>
    <property type="match status" value="1"/>
</dbReference>